<evidence type="ECO:0000313" key="1">
    <source>
        <dbReference type="EMBL" id="KAI9922488.1"/>
    </source>
</evidence>
<dbReference type="EMBL" id="CM047580">
    <property type="protein sequence ID" value="KAI9922488.1"/>
    <property type="molecule type" value="Genomic_DNA"/>
</dbReference>
<comment type="caution">
    <text evidence="1">The sequence shown here is derived from an EMBL/GenBank/DDBJ whole genome shotgun (WGS) entry which is preliminary data.</text>
</comment>
<evidence type="ECO:0000313" key="2">
    <source>
        <dbReference type="Proteomes" id="UP001163321"/>
    </source>
</evidence>
<accession>A0ACC0WXA1</accession>
<reference evidence="1 2" key="1">
    <citation type="journal article" date="2022" name="bioRxiv">
        <title>The genome of the oomycete Peronosclerospora sorghi, a cosmopolitan pathogen of maize and sorghum, is inflated with dispersed pseudogenes.</title>
        <authorList>
            <person name="Fletcher K."/>
            <person name="Martin F."/>
            <person name="Isakeit T."/>
            <person name="Cavanaugh K."/>
            <person name="Magill C."/>
            <person name="Michelmore R."/>
        </authorList>
    </citation>
    <scope>NUCLEOTIDE SEQUENCE [LARGE SCALE GENOMIC DNA]</scope>
    <source>
        <strain evidence="1">P6</strain>
    </source>
</reference>
<keyword evidence="2" id="KW-1185">Reference proteome</keyword>
<protein>
    <submittedName>
        <fullName evidence="1">Uncharacterized protein</fullName>
    </submittedName>
</protein>
<proteinExistence type="predicted"/>
<gene>
    <name evidence="1" type="ORF">PsorP6_001876</name>
</gene>
<name>A0ACC0WXA1_9STRA</name>
<organism evidence="1 2">
    <name type="scientific">Peronosclerospora sorghi</name>
    <dbReference type="NCBI Taxonomy" id="230839"/>
    <lineage>
        <taxon>Eukaryota</taxon>
        <taxon>Sar</taxon>
        <taxon>Stramenopiles</taxon>
        <taxon>Oomycota</taxon>
        <taxon>Peronosporomycetes</taxon>
        <taxon>Peronosporales</taxon>
        <taxon>Peronosporaceae</taxon>
        <taxon>Peronosclerospora</taxon>
    </lineage>
</organism>
<sequence>MLRVVHIFRKMSQIPVLAAFYNTHRLVQGGFKLDLVDHSCQLASFLRGALTTITPKKFVAQHQELLKKLTGSFCLEQLLWRYSDAHLTVQARDQWDLPSCPPKFVGYDFRFDREYYSTKYYSRDQA</sequence>
<dbReference type="Proteomes" id="UP001163321">
    <property type="component" value="Chromosome 1"/>
</dbReference>